<dbReference type="EMBL" id="FOMO01000001">
    <property type="protein sequence ID" value="SFD33523.1"/>
    <property type="molecule type" value="Genomic_DNA"/>
</dbReference>
<gene>
    <name evidence="1" type="ORF">SAMN05216372_101203</name>
</gene>
<sequence>MAVRLKKLQGSEIPEEQRHLGEEEIFQVVTADDQQHFFASEVEAAAKVAQLIDSERDQNA</sequence>
<dbReference type="Proteomes" id="UP000243950">
    <property type="component" value="Unassembled WGS sequence"/>
</dbReference>
<accession>A0A1I1RPN1</accession>
<name>A0A1I1RPN1_PSEOC</name>
<dbReference type="RefSeq" id="WP_027903773.1">
    <property type="nucleotide sequence ID" value="NZ_BSSG01000001.1"/>
</dbReference>
<keyword evidence="2" id="KW-1185">Reference proteome</keyword>
<dbReference type="AlphaFoldDB" id="A0A1I1RPN1"/>
<proteinExistence type="predicted"/>
<evidence type="ECO:0000313" key="1">
    <source>
        <dbReference type="EMBL" id="SFD33523.1"/>
    </source>
</evidence>
<organism evidence="1 2">
    <name type="scientific">Pseudomonas straminea</name>
    <dbReference type="NCBI Taxonomy" id="47882"/>
    <lineage>
        <taxon>Bacteria</taxon>
        <taxon>Pseudomonadati</taxon>
        <taxon>Pseudomonadota</taxon>
        <taxon>Gammaproteobacteria</taxon>
        <taxon>Pseudomonadales</taxon>
        <taxon>Pseudomonadaceae</taxon>
        <taxon>Phytopseudomonas</taxon>
    </lineage>
</organism>
<protein>
    <submittedName>
        <fullName evidence="1">Uncharacterized protein</fullName>
    </submittedName>
</protein>
<evidence type="ECO:0000313" key="2">
    <source>
        <dbReference type="Proteomes" id="UP000243950"/>
    </source>
</evidence>
<reference evidence="2" key="1">
    <citation type="submission" date="2016-10" db="EMBL/GenBank/DDBJ databases">
        <authorList>
            <person name="Varghese N."/>
            <person name="Submissions S."/>
        </authorList>
    </citation>
    <scope>NUCLEOTIDE SEQUENCE [LARGE SCALE GENOMIC DNA]</scope>
    <source>
        <strain evidence="2">JCM 2783</strain>
    </source>
</reference>